<dbReference type="PANTHER" id="PTHR47843:SF5">
    <property type="entry name" value="BTB_POZ DOMAIN PROTEIN"/>
    <property type="match status" value="1"/>
</dbReference>
<sequence length="293" mass="33167">MFPFIYYMTKCDFALITHVSRLRSTEIMSGLPDHSGPTTSVTQGIRSLFTNEDPFSDLIIRCGGDEYRVHKAVLCSQSQWFKIACQLEHFKEGEESFITIPTRDSDSEDEDGDSAVQDRVSSTQAILSFLYGNDDYADKVAGPDRLVHLVRLHIAADKYLIPAMVDDVYAKFTSELSNIKDPRPDYDFARLLDVVYSEAPAHLDGLKVALISWITETRDDLFDAPGVTDVINRHPDLSLALFHRLRQEHCRAYGDFESTYGDDSVPVDDCDGHNCCLHVSTKKKKKKLRDRGF</sequence>
<gene>
    <name evidence="2" type="ORF">CAC42_5896</name>
</gene>
<dbReference type="PANTHER" id="PTHR47843">
    <property type="entry name" value="BTB DOMAIN-CONTAINING PROTEIN-RELATED"/>
    <property type="match status" value="1"/>
</dbReference>
<dbReference type="STRING" id="2082308.A0A2K1QZH5"/>
<name>A0A2K1QZH5_9PEZI</name>
<dbReference type="SUPFAM" id="SSF54695">
    <property type="entry name" value="POZ domain"/>
    <property type="match status" value="1"/>
</dbReference>
<dbReference type="CDD" id="cd18186">
    <property type="entry name" value="BTB_POZ_ZBTB_KLHL-like"/>
    <property type="match status" value="1"/>
</dbReference>
<organism evidence="2 3">
    <name type="scientific">Sphaceloma murrayae</name>
    <dbReference type="NCBI Taxonomy" id="2082308"/>
    <lineage>
        <taxon>Eukaryota</taxon>
        <taxon>Fungi</taxon>
        <taxon>Dikarya</taxon>
        <taxon>Ascomycota</taxon>
        <taxon>Pezizomycotina</taxon>
        <taxon>Dothideomycetes</taxon>
        <taxon>Dothideomycetidae</taxon>
        <taxon>Myriangiales</taxon>
        <taxon>Elsinoaceae</taxon>
        <taxon>Sphaceloma</taxon>
    </lineage>
</organism>
<proteinExistence type="predicted"/>
<accession>A0A2K1QZH5</accession>
<dbReference type="InterPro" id="IPR000210">
    <property type="entry name" value="BTB/POZ_dom"/>
</dbReference>
<dbReference type="EMBL" id="NKHZ01000025">
    <property type="protein sequence ID" value="PNS20446.1"/>
    <property type="molecule type" value="Genomic_DNA"/>
</dbReference>
<evidence type="ECO:0000313" key="3">
    <source>
        <dbReference type="Proteomes" id="UP000243797"/>
    </source>
</evidence>
<evidence type="ECO:0000259" key="1">
    <source>
        <dbReference type="PROSITE" id="PS50097"/>
    </source>
</evidence>
<evidence type="ECO:0000313" key="2">
    <source>
        <dbReference type="EMBL" id="PNS20446.1"/>
    </source>
</evidence>
<reference evidence="2 3" key="1">
    <citation type="submission" date="2017-06" db="EMBL/GenBank/DDBJ databases">
        <title>Draft genome sequence of a variant of Elsinoe murrayae.</title>
        <authorList>
            <person name="Cheng Q."/>
        </authorList>
    </citation>
    <scope>NUCLEOTIDE SEQUENCE [LARGE SCALE GENOMIC DNA]</scope>
    <source>
        <strain evidence="2 3">CQ-2017a</strain>
    </source>
</reference>
<dbReference type="SMART" id="SM00225">
    <property type="entry name" value="BTB"/>
    <property type="match status" value="1"/>
</dbReference>
<dbReference type="AlphaFoldDB" id="A0A2K1QZH5"/>
<dbReference type="InParanoid" id="A0A2K1QZH5"/>
<dbReference type="Pfam" id="PF00651">
    <property type="entry name" value="BTB"/>
    <property type="match status" value="1"/>
</dbReference>
<comment type="caution">
    <text evidence="2">The sequence shown here is derived from an EMBL/GenBank/DDBJ whole genome shotgun (WGS) entry which is preliminary data.</text>
</comment>
<dbReference type="InterPro" id="IPR011333">
    <property type="entry name" value="SKP1/BTB/POZ_sf"/>
</dbReference>
<dbReference type="Proteomes" id="UP000243797">
    <property type="component" value="Unassembled WGS sequence"/>
</dbReference>
<protein>
    <recommendedName>
        <fullName evidence="1">BTB domain-containing protein</fullName>
    </recommendedName>
</protein>
<dbReference type="Gene3D" id="3.30.710.10">
    <property type="entry name" value="Potassium Channel Kv1.1, Chain A"/>
    <property type="match status" value="1"/>
</dbReference>
<feature type="domain" description="BTB" evidence="1">
    <location>
        <begin position="56"/>
        <end position="139"/>
    </location>
</feature>
<dbReference type="OrthoDB" id="3945999at2759"/>
<dbReference type="PROSITE" id="PS50097">
    <property type="entry name" value="BTB"/>
    <property type="match status" value="1"/>
</dbReference>
<keyword evidence="3" id="KW-1185">Reference proteome</keyword>